<dbReference type="Gene3D" id="3.90.1720.10">
    <property type="entry name" value="endopeptidase domain like (from Nostoc punctiforme)"/>
    <property type="match status" value="1"/>
</dbReference>
<dbReference type="SUPFAM" id="SSF54001">
    <property type="entry name" value="Cysteine proteinases"/>
    <property type="match status" value="1"/>
</dbReference>
<name>A0AAX2EGY8_9BACI</name>
<evidence type="ECO:0008006" key="3">
    <source>
        <dbReference type="Google" id="ProtNLM"/>
    </source>
</evidence>
<evidence type="ECO:0000313" key="2">
    <source>
        <dbReference type="Proteomes" id="UP000199735"/>
    </source>
</evidence>
<organism evidence="1 2">
    <name type="scientific">Terribacillus saccharophilus</name>
    <dbReference type="NCBI Taxonomy" id="361277"/>
    <lineage>
        <taxon>Bacteria</taxon>
        <taxon>Bacillati</taxon>
        <taxon>Bacillota</taxon>
        <taxon>Bacilli</taxon>
        <taxon>Bacillales</taxon>
        <taxon>Bacillaceae</taxon>
        <taxon>Terribacillus</taxon>
    </lineage>
</organism>
<gene>
    <name evidence="1" type="ORF">SAMN04489762_2385</name>
</gene>
<reference evidence="1 2" key="1">
    <citation type="submission" date="2016-10" db="EMBL/GenBank/DDBJ databases">
        <authorList>
            <person name="Varghese N."/>
            <person name="Submissions S."/>
        </authorList>
    </citation>
    <scope>NUCLEOTIDE SEQUENCE [LARGE SCALE GENOMIC DNA]</scope>
    <source>
        <strain evidence="1 2">DSM 21619</strain>
    </source>
</reference>
<proteinExistence type="predicted"/>
<dbReference type="AlphaFoldDB" id="A0AAX2EGY8"/>
<dbReference type="RefSeq" id="WP_093880811.1">
    <property type="nucleotide sequence ID" value="NZ_FOCD01000002.1"/>
</dbReference>
<evidence type="ECO:0000313" key="1">
    <source>
        <dbReference type="EMBL" id="SEN49419.1"/>
    </source>
</evidence>
<accession>A0AAX2EGY8</accession>
<protein>
    <recommendedName>
        <fullName evidence="3">Permuted papain-like amidase enzyme, YaeF/YiiX, C92 family</fullName>
    </recommendedName>
</protein>
<dbReference type="EMBL" id="FOCD01000002">
    <property type="protein sequence ID" value="SEN49419.1"/>
    <property type="molecule type" value="Genomic_DNA"/>
</dbReference>
<dbReference type="Proteomes" id="UP000199735">
    <property type="component" value="Unassembled WGS sequence"/>
</dbReference>
<sequence length="189" mass="22119">MLNPMAHSLNKLRINYDFKKEDIIKTKKEYKKGDIIITKSVSFNGFLGHVGIFVSPTHILHTSRWIGYPFPKLITIDSFRKRYKKNIVIRPESPQIGEEAADIALEHFYDKNIGYKISRNPKLTKNSTYCSELVWYAYYKAGLEFKIFNSNYFKDGSWVSPGPKDFIYPYDFANPIYVKYNGFSFVHIT</sequence>
<comment type="caution">
    <text evidence="1">The sequence shown here is derived from an EMBL/GenBank/DDBJ whole genome shotgun (WGS) entry which is preliminary data.</text>
</comment>
<dbReference type="InterPro" id="IPR038765">
    <property type="entry name" value="Papain-like_cys_pep_sf"/>
</dbReference>